<feature type="compositionally biased region" description="Gly residues" evidence="1">
    <location>
        <begin position="194"/>
        <end position="216"/>
    </location>
</feature>
<protein>
    <recommendedName>
        <fullName evidence="2">DUF6699 domain-containing protein</fullName>
    </recommendedName>
</protein>
<evidence type="ECO:0000313" key="4">
    <source>
        <dbReference type="Proteomes" id="UP000467700"/>
    </source>
</evidence>
<evidence type="ECO:0000259" key="2">
    <source>
        <dbReference type="Pfam" id="PF20415"/>
    </source>
</evidence>
<reference evidence="3 4" key="1">
    <citation type="submission" date="2020-01" db="EMBL/GenBank/DDBJ databases">
        <authorList>
            <person name="Gupta K D."/>
        </authorList>
    </citation>
    <scope>NUCLEOTIDE SEQUENCE [LARGE SCALE GENOMIC DNA]</scope>
</reference>
<evidence type="ECO:0000256" key="1">
    <source>
        <dbReference type="SAM" id="MobiDB-lite"/>
    </source>
</evidence>
<dbReference type="EMBL" id="CACVBS010000068">
    <property type="protein sequence ID" value="CAA7268548.1"/>
    <property type="molecule type" value="Genomic_DNA"/>
</dbReference>
<dbReference type="AlphaFoldDB" id="A0A8S0WAC7"/>
<feature type="region of interest" description="Disordered" evidence="1">
    <location>
        <begin position="157"/>
        <end position="316"/>
    </location>
</feature>
<feature type="compositionally biased region" description="Gly residues" evidence="1">
    <location>
        <begin position="165"/>
        <end position="174"/>
    </location>
</feature>
<evidence type="ECO:0000313" key="3">
    <source>
        <dbReference type="EMBL" id="CAA7268548.1"/>
    </source>
</evidence>
<dbReference type="Pfam" id="PF20415">
    <property type="entry name" value="DUF6699"/>
    <property type="match status" value="1"/>
</dbReference>
<organism evidence="3 4">
    <name type="scientific">Cyclocybe aegerita</name>
    <name type="common">Black poplar mushroom</name>
    <name type="synonym">Agrocybe aegerita</name>
    <dbReference type="NCBI Taxonomy" id="1973307"/>
    <lineage>
        <taxon>Eukaryota</taxon>
        <taxon>Fungi</taxon>
        <taxon>Dikarya</taxon>
        <taxon>Basidiomycota</taxon>
        <taxon>Agaricomycotina</taxon>
        <taxon>Agaricomycetes</taxon>
        <taxon>Agaricomycetidae</taxon>
        <taxon>Agaricales</taxon>
        <taxon>Agaricineae</taxon>
        <taxon>Bolbitiaceae</taxon>
        <taxon>Cyclocybe</taxon>
    </lineage>
</organism>
<dbReference type="InterPro" id="IPR046522">
    <property type="entry name" value="DUF6699"/>
</dbReference>
<feature type="compositionally biased region" description="Basic residues" evidence="1">
    <location>
        <begin position="246"/>
        <end position="255"/>
    </location>
</feature>
<proteinExistence type="predicted"/>
<feature type="domain" description="DUF6699" evidence="2">
    <location>
        <begin position="400"/>
        <end position="525"/>
    </location>
</feature>
<keyword evidence="4" id="KW-1185">Reference proteome</keyword>
<feature type="compositionally biased region" description="Pro residues" evidence="1">
    <location>
        <begin position="7"/>
        <end position="25"/>
    </location>
</feature>
<comment type="caution">
    <text evidence="3">The sequence shown here is derived from an EMBL/GenBank/DDBJ whole genome shotgun (WGS) entry which is preliminary data.</text>
</comment>
<sequence length="536" mass="57018">MFSPGDSGPPPLVDANPPPFIPPPFGASNGGQPGFFDAFPGARGGGGGGDTSNDWIPGRGTPYPTQRPPPSAISWGAATPAMGPNASSPWTYGNYVPASAPAWPPPGATTPVWGNPMTPTTPWGATPAPTWGASPGATSWGVPATPANYPPWSAPPVQVQAPQPRGGGGGGWFGGPSAPGTPYDSDQPITAGWFGAGAGAGAVGGGGGGGGGGEGVWGEQRGWGDNWAGGWGRQSHTPGPELERKRSGRSRHRSHSQSAMKRSNSMGADDGRVQRSTSWGGANAWGRWNDTGNGWGSTTATWGSQPAWAGGESRYPQSAFPGYAQGDLFDERNLARRPRDWRADYNPRGIALATYLPRVGRNRSDVKEWADVTRRALHPLLHFQPSAPPVFFDLRPPTLAPTSIAFLNLPRQPNNIDFAQLAFQPSAPFARLYHPKLPWYVDVHQNHPSGITVWDVLEQLHAQLQTPIHPRHFWNEELGEQERLAITLAFQARCGQDRTLVGRGVVQLDFLGKKVVFEGLARGPKGLWEIKATRGE</sequence>
<dbReference type="OrthoDB" id="3265169at2759"/>
<name>A0A8S0WAC7_CYCAE</name>
<feature type="compositionally biased region" description="Polar residues" evidence="1">
    <location>
        <begin position="290"/>
        <end position="304"/>
    </location>
</feature>
<gene>
    <name evidence="3" type="ORF">AAE3_LOCUS10834</name>
</gene>
<dbReference type="Proteomes" id="UP000467700">
    <property type="component" value="Unassembled WGS sequence"/>
</dbReference>
<accession>A0A8S0WAC7</accession>
<feature type="region of interest" description="Disordered" evidence="1">
    <location>
        <begin position="1"/>
        <end position="55"/>
    </location>
</feature>